<protein>
    <recommendedName>
        <fullName evidence="12">Pro-corazonin</fullName>
    </recommendedName>
</protein>
<keyword evidence="6" id="KW-0027">Amidation</keyword>
<evidence type="ECO:0000256" key="9">
    <source>
        <dbReference type="SAM" id="SignalP"/>
    </source>
</evidence>
<dbReference type="GO" id="GO:0005576">
    <property type="term" value="C:extracellular region"/>
    <property type="evidence" value="ECO:0007669"/>
    <property type="project" value="UniProtKB-SubCell"/>
</dbReference>
<evidence type="ECO:0008006" key="12">
    <source>
        <dbReference type="Google" id="ProtNLM"/>
    </source>
</evidence>
<evidence type="ECO:0000256" key="7">
    <source>
        <dbReference type="ARBA" id="ARBA00023283"/>
    </source>
</evidence>
<proteinExistence type="inferred from homology"/>
<keyword evidence="3" id="KW-0964">Secreted</keyword>
<comment type="subcellular location">
    <subcellularLocation>
        <location evidence="1">Secreted</location>
    </subcellularLocation>
</comment>
<evidence type="ECO:0000313" key="10">
    <source>
        <dbReference type="EMBL" id="KZC10565.1"/>
    </source>
</evidence>
<evidence type="ECO:0000256" key="3">
    <source>
        <dbReference type="ARBA" id="ARBA00022525"/>
    </source>
</evidence>
<dbReference type="Proteomes" id="UP000076502">
    <property type="component" value="Unassembled WGS sequence"/>
</dbReference>
<gene>
    <name evidence="10" type="ORF">WN55_02002</name>
</gene>
<dbReference type="InterPro" id="IPR010475">
    <property type="entry name" value="AKH/RPCH_hormone"/>
</dbReference>
<sequence length="100" mass="11652">RFRRYRKIRLGFLTVILLLYLMLDSGTEAQLNFSTGWGKRSQRRGSLDPGSIDCASRVAPTMEQLLNIYHSIQVPITRSFRHRRGTIRIDFSSYGTWWAS</sequence>
<reference evidence="10 11" key="1">
    <citation type="submission" date="2015-07" db="EMBL/GenBank/DDBJ databases">
        <title>The genome of Dufourea novaeangliae.</title>
        <authorList>
            <person name="Pan H."/>
            <person name="Kapheim K."/>
        </authorList>
    </citation>
    <scope>NUCLEOTIDE SEQUENCE [LARGE SCALE GENOMIC DNA]</scope>
    <source>
        <strain evidence="10">0120121106</strain>
        <tissue evidence="10">Whole body</tissue>
    </source>
</reference>
<keyword evidence="11" id="KW-1185">Reference proteome</keyword>
<keyword evidence="8" id="KW-0527">Neuropeptide</keyword>
<dbReference type="OrthoDB" id="6159864at2759"/>
<dbReference type="AlphaFoldDB" id="A0A154PFF0"/>
<dbReference type="GO" id="GO:0007218">
    <property type="term" value="P:neuropeptide signaling pathway"/>
    <property type="evidence" value="ECO:0007669"/>
    <property type="project" value="UniProtKB-KW"/>
</dbReference>
<keyword evidence="5 9" id="KW-0732">Signal</keyword>
<feature type="non-terminal residue" evidence="10">
    <location>
        <position position="1"/>
    </location>
</feature>
<comment type="similarity">
    <text evidence="2">Belongs to the AKH/HRTH/RPCH family.</text>
</comment>
<keyword evidence="7" id="KW-0873">Pyrrolidone carboxylic acid</keyword>
<evidence type="ECO:0000256" key="6">
    <source>
        <dbReference type="ARBA" id="ARBA00022815"/>
    </source>
</evidence>
<evidence type="ECO:0000256" key="2">
    <source>
        <dbReference type="ARBA" id="ARBA00006145"/>
    </source>
</evidence>
<dbReference type="GO" id="GO:0005179">
    <property type="term" value="F:hormone activity"/>
    <property type="evidence" value="ECO:0007669"/>
    <property type="project" value="UniProtKB-KW"/>
</dbReference>
<name>A0A154PFF0_DUFNO</name>
<evidence type="ECO:0000256" key="4">
    <source>
        <dbReference type="ARBA" id="ARBA00022702"/>
    </source>
</evidence>
<dbReference type="Pfam" id="PF06377">
    <property type="entry name" value="Adipokin_hormo"/>
    <property type="match status" value="1"/>
</dbReference>
<dbReference type="PROSITE" id="PS00256">
    <property type="entry name" value="AKH"/>
    <property type="match status" value="1"/>
</dbReference>
<feature type="chain" id="PRO_5007599466" description="Pro-corazonin" evidence="9">
    <location>
        <begin position="30"/>
        <end position="100"/>
    </location>
</feature>
<dbReference type="InterPro" id="IPR002047">
    <property type="entry name" value="Adipokinetic_hormone_CS"/>
</dbReference>
<keyword evidence="4" id="KW-0372">Hormone</keyword>
<organism evidence="10 11">
    <name type="scientific">Dufourea novaeangliae</name>
    <name type="common">Sweat bee</name>
    <dbReference type="NCBI Taxonomy" id="178035"/>
    <lineage>
        <taxon>Eukaryota</taxon>
        <taxon>Metazoa</taxon>
        <taxon>Ecdysozoa</taxon>
        <taxon>Arthropoda</taxon>
        <taxon>Hexapoda</taxon>
        <taxon>Insecta</taxon>
        <taxon>Pterygota</taxon>
        <taxon>Neoptera</taxon>
        <taxon>Endopterygota</taxon>
        <taxon>Hymenoptera</taxon>
        <taxon>Apocrita</taxon>
        <taxon>Aculeata</taxon>
        <taxon>Apoidea</taxon>
        <taxon>Anthophila</taxon>
        <taxon>Halictidae</taxon>
        <taxon>Rophitinae</taxon>
        <taxon>Dufourea</taxon>
    </lineage>
</organism>
<feature type="signal peptide" evidence="9">
    <location>
        <begin position="1"/>
        <end position="29"/>
    </location>
</feature>
<evidence type="ECO:0000256" key="5">
    <source>
        <dbReference type="ARBA" id="ARBA00022729"/>
    </source>
</evidence>
<accession>A0A154PFF0</accession>
<dbReference type="STRING" id="178035.A0A154PFF0"/>
<dbReference type="EMBL" id="KQ434892">
    <property type="protein sequence ID" value="KZC10565.1"/>
    <property type="molecule type" value="Genomic_DNA"/>
</dbReference>
<evidence type="ECO:0000313" key="11">
    <source>
        <dbReference type="Proteomes" id="UP000076502"/>
    </source>
</evidence>
<evidence type="ECO:0000256" key="1">
    <source>
        <dbReference type="ARBA" id="ARBA00004613"/>
    </source>
</evidence>
<evidence type="ECO:0000256" key="8">
    <source>
        <dbReference type="ARBA" id="ARBA00023320"/>
    </source>
</evidence>